<dbReference type="InterPro" id="IPR002797">
    <property type="entry name" value="Polysacc_synth"/>
</dbReference>
<dbReference type="PANTHER" id="PTHR30250">
    <property type="entry name" value="PST FAMILY PREDICTED COLANIC ACID TRANSPORTER"/>
    <property type="match status" value="1"/>
</dbReference>
<feature type="transmembrane region" description="Helical" evidence="6">
    <location>
        <begin position="7"/>
        <end position="28"/>
    </location>
</feature>
<dbReference type="RefSeq" id="WP_112898917.1">
    <property type="nucleotide sequence ID" value="NZ_CP030750.1"/>
</dbReference>
<dbReference type="Pfam" id="PF01943">
    <property type="entry name" value="Polysacc_synt"/>
    <property type="match status" value="1"/>
</dbReference>
<evidence type="ECO:0000256" key="2">
    <source>
        <dbReference type="ARBA" id="ARBA00022475"/>
    </source>
</evidence>
<dbReference type="GO" id="GO:0005886">
    <property type="term" value="C:plasma membrane"/>
    <property type="evidence" value="ECO:0007669"/>
    <property type="project" value="UniProtKB-SubCell"/>
</dbReference>
<dbReference type="AlphaFoldDB" id="A0AAD0LCH4"/>
<keyword evidence="4 6" id="KW-1133">Transmembrane helix</keyword>
<evidence type="ECO:0000313" key="8">
    <source>
        <dbReference type="Proteomes" id="UP000251617"/>
    </source>
</evidence>
<protein>
    <submittedName>
        <fullName evidence="7">Polysaccharide biosynthesis protein</fullName>
    </submittedName>
</protein>
<evidence type="ECO:0000313" key="7">
    <source>
        <dbReference type="EMBL" id="AXA26184.1"/>
    </source>
</evidence>
<gene>
    <name evidence="7" type="ORF">C1S65_19480</name>
</gene>
<feature type="transmembrane region" description="Helical" evidence="6">
    <location>
        <begin position="40"/>
        <end position="61"/>
    </location>
</feature>
<evidence type="ECO:0000256" key="4">
    <source>
        <dbReference type="ARBA" id="ARBA00022989"/>
    </source>
</evidence>
<feature type="transmembrane region" description="Helical" evidence="6">
    <location>
        <begin position="405"/>
        <end position="423"/>
    </location>
</feature>
<feature type="transmembrane region" description="Helical" evidence="6">
    <location>
        <begin position="343"/>
        <end position="366"/>
    </location>
</feature>
<feature type="transmembrane region" description="Helical" evidence="6">
    <location>
        <begin position="443"/>
        <end position="460"/>
    </location>
</feature>
<name>A0AAD0LCH4_PSEPU</name>
<feature type="transmembrane region" description="Helical" evidence="6">
    <location>
        <begin position="378"/>
        <end position="399"/>
    </location>
</feature>
<dbReference type="PANTHER" id="PTHR30250:SF26">
    <property type="entry name" value="PSMA PROTEIN"/>
    <property type="match status" value="1"/>
</dbReference>
<feature type="transmembrane region" description="Helical" evidence="6">
    <location>
        <begin position="219"/>
        <end position="244"/>
    </location>
</feature>
<dbReference type="EMBL" id="CP030750">
    <property type="protein sequence ID" value="AXA26184.1"/>
    <property type="molecule type" value="Genomic_DNA"/>
</dbReference>
<evidence type="ECO:0000256" key="1">
    <source>
        <dbReference type="ARBA" id="ARBA00004651"/>
    </source>
</evidence>
<proteinExistence type="predicted"/>
<dbReference type="InterPro" id="IPR050833">
    <property type="entry name" value="Poly_Biosynth_Transport"/>
</dbReference>
<reference evidence="7 8" key="1">
    <citation type="submission" date="2018-06" db="EMBL/GenBank/DDBJ databases">
        <title>The genome of Pseudomonas putida NX-1, a lignin degrader.</title>
        <authorList>
            <person name="Xu Z."/>
        </authorList>
    </citation>
    <scope>NUCLEOTIDE SEQUENCE [LARGE SCALE GENOMIC DNA]</scope>
    <source>
        <strain evidence="7 8">NX-1</strain>
    </source>
</reference>
<evidence type="ECO:0000256" key="5">
    <source>
        <dbReference type="ARBA" id="ARBA00023136"/>
    </source>
</evidence>
<keyword evidence="2" id="KW-1003">Cell membrane</keyword>
<evidence type="ECO:0000256" key="3">
    <source>
        <dbReference type="ARBA" id="ARBA00022692"/>
    </source>
</evidence>
<feature type="transmembrane region" description="Helical" evidence="6">
    <location>
        <begin position="264"/>
        <end position="290"/>
    </location>
</feature>
<feature type="transmembrane region" description="Helical" evidence="6">
    <location>
        <begin position="152"/>
        <end position="179"/>
    </location>
</feature>
<keyword evidence="5 6" id="KW-0472">Membrane</keyword>
<feature type="transmembrane region" description="Helical" evidence="6">
    <location>
        <begin position="81"/>
        <end position="108"/>
    </location>
</feature>
<sequence>MSFRKNVIASYVGQIYVAVVGIAVLPLYMKTMGAEAYGLIGFFTMLQAWFALLDLGLTPTISRETARYRAGSMSAIEFRRLFRALSLIFLLIMLVGGGSLLLFAGAIASHWLKAESLDHGVVVGAVQIMAICIALRWMGGLYRGVITGSEKLVGLSVFNIVVATLRFVGVFVSLFYYGFSAEVFFAHQLAIAVLEFLGLWLMTSRLLPVLGAADPAIGWSFACVQPLLKFALSIAFTSSAWVLVTQSDKMILSGVLPLAEYGHFSLAVLVASGIMVLSGPVTNAVLPRLARLHAEGKQLEMIALYRNATRLIALFIGSVSIVLAFCARPLLQAWTGDEALAQSVAPILSLYAAGNGCLALAAFPYYLQYAKGDLRYHLIGNIAIVCVLVPAILAAALTYGGIGAGYAWFLINLVFFLGWVTYVHYKIEPGIQWQWLVQDCLKIIVPVSLVVWVTSAWLVFSDKRLVMVLQVLAIGVLALIVAGASAWPSLKGLLRKERA</sequence>
<feature type="transmembrane region" description="Helical" evidence="6">
    <location>
        <begin position="120"/>
        <end position="140"/>
    </location>
</feature>
<feature type="transmembrane region" description="Helical" evidence="6">
    <location>
        <begin position="185"/>
        <end position="207"/>
    </location>
</feature>
<feature type="transmembrane region" description="Helical" evidence="6">
    <location>
        <begin position="466"/>
        <end position="490"/>
    </location>
</feature>
<comment type="subcellular location">
    <subcellularLocation>
        <location evidence="1">Cell membrane</location>
        <topology evidence="1">Multi-pass membrane protein</topology>
    </subcellularLocation>
</comment>
<dbReference type="Proteomes" id="UP000251617">
    <property type="component" value="Chromosome"/>
</dbReference>
<evidence type="ECO:0000256" key="6">
    <source>
        <dbReference type="SAM" id="Phobius"/>
    </source>
</evidence>
<feature type="transmembrane region" description="Helical" evidence="6">
    <location>
        <begin position="311"/>
        <end position="331"/>
    </location>
</feature>
<accession>A0AAD0LCH4</accession>
<organism evidence="7 8">
    <name type="scientific">Pseudomonas putida</name>
    <name type="common">Arthrobacter siderocapsulatus</name>
    <dbReference type="NCBI Taxonomy" id="303"/>
    <lineage>
        <taxon>Bacteria</taxon>
        <taxon>Pseudomonadati</taxon>
        <taxon>Pseudomonadota</taxon>
        <taxon>Gammaproteobacteria</taxon>
        <taxon>Pseudomonadales</taxon>
        <taxon>Pseudomonadaceae</taxon>
        <taxon>Pseudomonas</taxon>
    </lineage>
</organism>
<keyword evidence="3 6" id="KW-0812">Transmembrane</keyword>